<evidence type="ECO:0000313" key="2">
    <source>
        <dbReference type="Proteomes" id="UP000316621"/>
    </source>
</evidence>
<organism evidence="1 2">
    <name type="scientific">Papaver somniferum</name>
    <name type="common">Opium poppy</name>
    <dbReference type="NCBI Taxonomy" id="3469"/>
    <lineage>
        <taxon>Eukaryota</taxon>
        <taxon>Viridiplantae</taxon>
        <taxon>Streptophyta</taxon>
        <taxon>Embryophyta</taxon>
        <taxon>Tracheophyta</taxon>
        <taxon>Spermatophyta</taxon>
        <taxon>Magnoliopsida</taxon>
        <taxon>Ranunculales</taxon>
        <taxon>Papaveraceae</taxon>
        <taxon>Papaveroideae</taxon>
        <taxon>Papaver</taxon>
    </lineage>
</organism>
<sequence>MFQLDTNMIDEIGSLGKCNVNEERRMIPQPNHGKEEFIIASDSSEVLSGGLITLNQHGVPALQFEVLVFLSKTGFKNGWEVGVVDIFYAPSSLLLGVYGETGASGCSKINTD</sequence>
<reference evidence="1 2" key="1">
    <citation type="journal article" date="2018" name="Science">
        <title>The opium poppy genome and morphinan production.</title>
        <authorList>
            <person name="Guo L."/>
            <person name="Winzer T."/>
            <person name="Yang X."/>
            <person name="Li Y."/>
            <person name="Ning Z."/>
            <person name="He Z."/>
            <person name="Teodor R."/>
            <person name="Lu Y."/>
            <person name="Bowser T.A."/>
            <person name="Graham I.A."/>
            <person name="Ye K."/>
        </authorList>
    </citation>
    <scope>NUCLEOTIDE SEQUENCE [LARGE SCALE GENOMIC DNA]</scope>
    <source>
        <strain evidence="2">cv. HN1</strain>
        <tissue evidence="1">Leaves</tissue>
    </source>
</reference>
<dbReference type="AlphaFoldDB" id="A0A4Y7IUB6"/>
<name>A0A4Y7IUB6_PAPSO</name>
<protein>
    <submittedName>
        <fullName evidence="1">Uncharacterized protein</fullName>
    </submittedName>
</protein>
<keyword evidence="2" id="KW-1185">Reference proteome</keyword>
<dbReference type="Gramene" id="RZC51089">
    <property type="protein sequence ID" value="RZC51089"/>
    <property type="gene ID" value="C5167_019516"/>
</dbReference>
<evidence type="ECO:0000313" key="1">
    <source>
        <dbReference type="EMBL" id="RZC51089.1"/>
    </source>
</evidence>
<dbReference type="EMBL" id="CM010716">
    <property type="protein sequence ID" value="RZC51089.1"/>
    <property type="molecule type" value="Genomic_DNA"/>
</dbReference>
<accession>A0A4Y7IUB6</accession>
<dbReference type="Proteomes" id="UP000316621">
    <property type="component" value="Chromosome 2"/>
</dbReference>
<proteinExistence type="predicted"/>
<gene>
    <name evidence="1" type="ORF">C5167_019516</name>
</gene>